<accession>A0A5C5YBE8</accession>
<dbReference type="OrthoDB" id="288063at2"/>
<sequence>MISSTEARPQDRALVYTCPICESTIGIEQHLIGETISCPHCDRPFEVVPPRAYPAKHGSDTDPSTILSADDLAEDEAIEKVIHPVVFRRHLLGTIVCVAAAIIGGLVLGLGVAGSSIEGITGLTLMIPGGVLLGIGLVFLVKWLIESRMHSLKLTNERMIYRYGIIHRGTSEIRHEDVRNLKVDQNLFERLFRFGDIAVSSAGQDDMEVIIHDIPNPEAVVDYIRKRQ</sequence>
<proteinExistence type="predicted"/>
<gene>
    <name evidence="3" type="ORF">Pan14r_46190</name>
</gene>
<feature type="domain" description="YdbS-like PH" evidence="2">
    <location>
        <begin position="150"/>
        <end position="224"/>
    </location>
</feature>
<evidence type="ECO:0000259" key="2">
    <source>
        <dbReference type="Pfam" id="PF03703"/>
    </source>
</evidence>
<dbReference type="Gene3D" id="2.20.28.160">
    <property type="match status" value="1"/>
</dbReference>
<keyword evidence="1" id="KW-1133">Transmembrane helix</keyword>
<comment type="caution">
    <text evidence="3">The sequence shown here is derived from an EMBL/GenBank/DDBJ whole genome shotgun (WGS) entry which is preliminary data.</text>
</comment>
<feature type="transmembrane region" description="Helical" evidence="1">
    <location>
        <begin position="91"/>
        <end position="113"/>
    </location>
</feature>
<protein>
    <submittedName>
        <fullName evidence="3">Bacterial membrane flanked domain protein</fullName>
    </submittedName>
</protein>
<dbReference type="InterPro" id="IPR005182">
    <property type="entry name" value="YdbS-like_PH"/>
</dbReference>
<reference evidence="3 4" key="1">
    <citation type="submission" date="2019-02" db="EMBL/GenBank/DDBJ databases">
        <title>Deep-cultivation of Planctomycetes and their phenomic and genomic characterization uncovers novel biology.</title>
        <authorList>
            <person name="Wiegand S."/>
            <person name="Jogler M."/>
            <person name="Boedeker C."/>
            <person name="Pinto D."/>
            <person name="Vollmers J."/>
            <person name="Rivas-Marin E."/>
            <person name="Kohn T."/>
            <person name="Peeters S.H."/>
            <person name="Heuer A."/>
            <person name="Rast P."/>
            <person name="Oberbeckmann S."/>
            <person name="Bunk B."/>
            <person name="Jeske O."/>
            <person name="Meyerdierks A."/>
            <person name="Storesund J.E."/>
            <person name="Kallscheuer N."/>
            <person name="Luecker S."/>
            <person name="Lage O.M."/>
            <person name="Pohl T."/>
            <person name="Merkel B.J."/>
            <person name="Hornburger P."/>
            <person name="Mueller R.-W."/>
            <person name="Bruemmer F."/>
            <person name="Labrenz M."/>
            <person name="Spormann A.M."/>
            <person name="Op Den Camp H."/>
            <person name="Overmann J."/>
            <person name="Amann R."/>
            <person name="Jetten M.S.M."/>
            <person name="Mascher T."/>
            <person name="Medema M.H."/>
            <person name="Devos D.P."/>
            <person name="Kaster A.-K."/>
            <person name="Ovreas L."/>
            <person name="Rohde M."/>
            <person name="Galperin M.Y."/>
            <person name="Jogler C."/>
        </authorList>
    </citation>
    <scope>NUCLEOTIDE SEQUENCE [LARGE SCALE GENOMIC DNA]</scope>
    <source>
        <strain evidence="3 4">Pan14r</strain>
    </source>
</reference>
<organism evidence="3 4">
    <name type="scientific">Crateriforma conspicua</name>
    <dbReference type="NCBI Taxonomy" id="2527996"/>
    <lineage>
        <taxon>Bacteria</taxon>
        <taxon>Pseudomonadati</taxon>
        <taxon>Planctomycetota</taxon>
        <taxon>Planctomycetia</taxon>
        <taxon>Planctomycetales</taxon>
        <taxon>Planctomycetaceae</taxon>
        <taxon>Crateriforma</taxon>
    </lineage>
</organism>
<name>A0A5C5YBE8_9PLAN</name>
<dbReference type="AlphaFoldDB" id="A0A5C5YBE8"/>
<feature type="transmembrane region" description="Helical" evidence="1">
    <location>
        <begin position="125"/>
        <end position="145"/>
    </location>
</feature>
<dbReference type="EMBL" id="SJPL01000001">
    <property type="protein sequence ID" value="TWT72299.1"/>
    <property type="molecule type" value="Genomic_DNA"/>
</dbReference>
<evidence type="ECO:0000256" key="1">
    <source>
        <dbReference type="SAM" id="Phobius"/>
    </source>
</evidence>
<keyword evidence="4" id="KW-1185">Reference proteome</keyword>
<dbReference type="Pfam" id="PF03703">
    <property type="entry name" value="bPH_2"/>
    <property type="match status" value="1"/>
</dbReference>
<dbReference type="RefSeq" id="WP_145293437.1">
    <property type="nucleotide sequence ID" value="NZ_CP036319.1"/>
</dbReference>
<dbReference type="Proteomes" id="UP000317238">
    <property type="component" value="Unassembled WGS sequence"/>
</dbReference>
<keyword evidence="1" id="KW-0472">Membrane</keyword>
<evidence type="ECO:0000313" key="4">
    <source>
        <dbReference type="Proteomes" id="UP000317238"/>
    </source>
</evidence>
<evidence type="ECO:0000313" key="3">
    <source>
        <dbReference type="EMBL" id="TWT72299.1"/>
    </source>
</evidence>
<dbReference type="PANTHER" id="PTHR37938:SF1">
    <property type="entry name" value="BLL0215 PROTEIN"/>
    <property type="match status" value="1"/>
</dbReference>
<dbReference type="PANTHER" id="PTHR37938">
    <property type="entry name" value="BLL0215 PROTEIN"/>
    <property type="match status" value="1"/>
</dbReference>
<keyword evidence="1" id="KW-0812">Transmembrane</keyword>